<reference evidence="2 3" key="1">
    <citation type="submission" date="2019-03" db="EMBL/GenBank/DDBJ databases">
        <title>Jiella endophytica sp. nov., a novel endophytic bacterium isolated from root of Ficus microcarpa Linn. f.</title>
        <authorList>
            <person name="Tuo L."/>
        </authorList>
    </citation>
    <scope>NUCLEOTIDE SEQUENCE [LARGE SCALE GENOMIC DNA]</scope>
    <source>
        <strain evidence="2 3">CBS5Q-3</strain>
    </source>
</reference>
<organism evidence="2 3">
    <name type="scientific">Jiella endophytica</name>
    <dbReference type="NCBI Taxonomy" id="2558362"/>
    <lineage>
        <taxon>Bacteria</taxon>
        <taxon>Pseudomonadati</taxon>
        <taxon>Pseudomonadota</taxon>
        <taxon>Alphaproteobacteria</taxon>
        <taxon>Hyphomicrobiales</taxon>
        <taxon>Aurantimonadaceae</taxon>
        <taxon>Jiella</taxon>
    </lineage>
</organism>
<evidence type="ECO:0000256" key="1">
    <source>
        <dbReference type="SAM" id="Phobius"/>
    </source>
</evidence>
<keyword evidence="3" id="KW-1185">Reference proteome</keyword>
<feature type="transmembrane region" description="Helical" evidence="1">
    <location>
        <begin position="44"/>
        <end position="69"/>
    </location>
</feature>
<protein>
    <submittedName>
        <fullName evidence="2">Uncharacterized protein</fullName>
    </submittedName>
</protein>
<gene>
    <name evidence="2" type="ORF">E3C22_21370</name>
</gene>
<dbReference type="RefSeq" id="WP_134763913.1">
    <property type="nucleotide sequence ID" value="NZ_SOZD01000008.1"/>
</dbReference>
<keyword evidence="1" id="KW-0472">Membrane</keyword>
<evidence type="ECO:0000313" key="2">
    <source>
        <dbReference type="EMBL" id="TFF18773.1"/>
    </source>
</evidence>
<proteinExistence type="predicted"/>
<feature type="transmembrane region" description="Helical" evidence="1">
    <location>
        <begin position="81"/>
        <end position="101"/>
    </location>
</feature>
<name>A0A4Y8RB43_9HYPH</name>
<dbReference type="EMBL" id="SOZD01000008">
    <property type="protein sequence ID" value="TFF18773.1"/>
    <property type="molecule type" value="Genomic_DNA"/>
</dbReference>
<evidence type="ECO:0000313" key="3">
    <source>
        <dbReference type="Proteomes" id="UP000298179"/>
    </source>
</evidence>
<keyword evidence="1" id="KW-0812">Transmembrane</keyword>
<accession>A0A4Y8RB43</accession>
<sequence length="120" mass="13108">MTFPTNTESDGPHFRFLTRRDQRFFPPYRQSATEKEQIKALASFLNLIGVGFITVGVIAPAIGILREIITGEGLDLDRSQMLQIASLLAASAAGGMLFRVASHRAFIALQDNLNEVGDVS</sequence>
<dbReference type="AlphaFoldDB" id="A0A4Y8RB43"/>
<comment type="caution">
    <text evidence="2">The sequence shown here is derived from an EMBL/GenBank/DDBJ whole genome shotgun (WGS) entry which is preliminary data.</text>
</comment>
<keyword evidence="1" id="KW-1133">Transmembrane helix</keyword>
<dbReference type="Proteomes" id="UP000298179">
    <property type="component" value="Unassembled WGS sequence"/>
</dbReference>